<evidence type="ECO:0000256" key="1">
    <source>
        <dbReference type="ARBA" id="ARBA00023015"/>
    </source>
</evidence>
<evidence type="ECO:0000313" key="5">
    <source>
        <dbReference type="EMBL" id="GAA3051445.1"/>
    </source>
</evidence>
<dbReference type="PROSITE" id="PS00356">
    <property type="entry name" value="HTH_LACI_1"/>
    <property type="match status" value="1"/>
</dbReference>
<dbReference type="Gene3D" id="3.40.50.2300">
    <property type="match status" value="2"/>
</dbReference>
<accession>A0ABP6LRJ9</accession>
<dbReference type="GO" id="GO:0003677">
    <property type="term" value="F:DNA binding"/>
    <property type="evidence" value="ECO:0007669"/>
    <property type="project" value="UniProtKB-KW"/>
</dbReference>
<gene>
    <name evidence="5" type="ORF">GCM10010529_01940</name>
</gene>
<dbReference type="InterPro" id="IPR028082">
    <property type="entry name" value="Peripla_BP_I"/>
</dbReference>
<dbReference type="PROSITE" id="PS50932">
    <property type="entry name" value="HTH_LACI_2"/>
    <property type="match status" value="1"/>
</dbReference>
<dbReference type="CDD" id="cd01574">
    <property type="entry name" value="PBP1_LacI"/>
    <property type="match status" value="1"/>
</dbReference>
<evidence type="ECO:0000259" key="4">
    <source>
        <dbReference type="PROSITE" id="PS50932"/>
    </source>
</evidence>
<dbReference type="SUPFAM" id="SSF53822">
    <property type="entry name" value="Periplasmic binding protein-like I"/>
    <property type="match status" value="1"/>
</dbReference>
<dbReference type="EMBL" id="BAAAVT010000001">
    <property type="protein sequence ID" value="GAA3051445.1"/>
    <property type="molecule type" value="Genomic_DNA"/>
</dbReference>
<reference evidence="6" key="1">
    <citation type="journal article" date="2019" name="Int. J. Syst. Evol. Microbiol.">
        <title>The Global Catalogue of Microorganisms (GCM) 10K type strain sequencing project: providing services to taxonomists for standard genome sequencing and annotation.</title>
        <authorList>
            <consortium name="The Broad Institute Genomics Platform"/>
            <consortium name="The Broad Institute Genome Sequencing Center for Infectious Disease"/>
            <person name="Wu L."/>
            <person name="Ma J."/>
        </authorList>
    </citation>
    <scope>NUCLEOTIDE SEQUENCE [LARGE SCALE GENOMIC DNA]</scope>
    <source>
        <strain evidence="6">JCM 14309</strain>
    </source>
</reference>
<dbReference type="InterPro" id="IPR046335">
    <property type="entry name" value="LacI/GalR-like_sensor"/>
</dbReference>
<name>A0ABP6LRJ9_9MICC</name>
<comment type="caution">
    <text evidence="5">The sequence shown here is derived from an EMBL/GenBank/DDBJ whole genome shotgun (WGS) entry which is preliminary data.</text>
</comment>
<dbReference type="PANTHER" id="PTHR30146:SF109">
    <property type="entry name" value="HTH-TYPE TRANSCRIPTIONAL REGULATOR GALS"/>
    <property type="match status" value="1"/>
</dbReference>
<dbReference type="SUPFAM" id="SSF47413">
    <property type="entry name" value="lambda repressor-like DNA-binding domains"/>
    <property type="match status" value="1"/>
</dbReference>
<proteinExistence type="predicted"/>
<keyword evidence="3" id="KW-0804">Transcription</keyword>
<keyword evidence="2 5" id="KW-0238">DNA-binding</keyword>
<dbReference type="Pfam" id="PF13377">
    <property type="entry name" value="Peripla_BP_3"/>
    <property type="match status" value="1"/>
</dbReference>
<keyword evidence="1" id="KW-0805">Transcription regulation</keyword>
<dbReference type="Pfam" id="PF00356">
    <property type="entry name" value="LacI"/>
    <property type="match status" value="1"/>
</dbReference>
<dbReference type="PANTHER" id="PTHR30146">
    <property type="entry name" value="LACI-RELATED TRANSCRIPTIONAL REPRESSOR"/>
    <property type="match status" value="1"/>
</dbReference>
<dbReference type="InterPro" id="IPR000843">
    <property type="entry name" value="HTH_LacI"/>
</dbReference>
<evidence type="ECO:0000313" key="6">
    <source>
        <dbReference type="Proteomes" id="UP001500236"/>
    </source>
</evidence>
<dbReference type="SMART" id="SM00354">
    <property type="entry name" value="HTH_LACI"/>
    <property type="match status" value="1"/>
</dbReference>
<dbReference type="CDD" id="cd01392">
    <property type="entry name" value="HTH_LacI"/>
    <property type="match status" value="1"/>
</dbReference>
<feature type="domain" description="HTH lacI-type" evidence="4">
    <location>
        <begin position="1"/>
        <end position="53"/>
    </location>
</feature>
<dbReference type="Gene3D" id="1.10.260.40">
    <property type="entry name" value="lambda repressor-like DNA-binding domains"/>
    <property type="match status" value="1"/>
</dbReference>
<keyword evidence="6" id="KW-1185">Reference proteome</keyword>
<sequence length="349" mass="36464">MIDVARAAGVSHQTVSRVLNTPDAVREDTRRRVEQAMRGLGYRRNSTARALKTRRTGLIGVVSPGDSTFGPSRMTLAIEEAAREAGYATALSVVRDPDPTSVDEALEFFLDRGIDGIVVIAPVVAMAEAARQISRTVPVVVLASAAEQTPDMQVLGIDQVAGARMAVRHLRQGGRERIAHVCGPEEYHDAQGRIIGWREELRDAGLPLLPLARAGGWSAADGHAAARRVLARKGGDQGGGEAPDAIFAANDHLALGVVQAVREAGLSVPEDVAVVGFDDVDGADFFSPPLTTVRQPFEEAGAAALGSLFGAGAGGPDGATVPLVRREASSGSSRGPSLIQPRLVVRASG</sequence>
<dbReference type="InterPro" id="IPR010982">
    <property type="entry name" value="Lambda_DNA-bd_dom_sf"/>
</dbReference>
<protein>
    <submittedName>
        <fullName evidence="5">LacI family DNA-binding transcriptional regulator</fullName>
    </submittedName>
</protein>
<organism evidence="5 6">
    <name type="scientific">Nesterenkonia aethiopica</name>
    <dbReference type="NCBI Taxonomy" id="269144"/>
    <lineage>
        <taxon>Bacteria</taxon>
        <taxon>Bacillati</taxon>
        <taxon>Actinomycetota</taxon>
        <taxon>Actinomycetes</taxon>
        <taxon>Micrococcales</taxon>
        <taxon>Micrococcaceae</taxon>
        <taxon>Nesterenkonia</taxon>
    </lineage>
</organism>
<evidence type="ECO:0000256" key="2">
    <source>
        <dbReference type="ARBA" id="ARBA00023125"/>
    </source>
</evidence>
<evidence type="ECO:0000256" key="3">
    <source>
        <dbReference type="ARBA" id="ARBA00023163"/>
    </source>
</evidence>
<dbReference type="Proteomes" id="UP001500236">
    <property type="component" value="Unassembled WGS sequence"/>
</dbReference>